<evidence type="ECO:0000259" key="4">
    <source>
        <dbReference type="Pfam" id="PF25954"/>
    </source>
</evidence>
<feature type="domain" description="CusB-like beta-barrel" evidence="4">
    <location>
        <begin position="210"/>
        <end position="279"/>
    </location>
</feature>
<dbReference type="RefSeq" id="WP_111457217.1">
    <property type="nucleotide sequence ID" value="NZ_QFYP01000001.1"/>
</dbReference>
<dbReference type="InterPro" id="IPR058792">
    <property type="entry name" value="Beta-barrel_RND_2"/>
</dbReference>
<comment type="similarity">
    <text evidence="1">Belongs to the membrane fusion protein (MFP) (TC 8.A.1) family.</text>
</comment>
<dbReference type="EMBL" id="QFYP01000001">
    <property type="protein sequence ID" value="RAK59924.1"/>
    <property type="molecule type" value="Genomic_DNA"/>
</dbReference>
<dbReference type="Pfam" id="PF25954">
    <property type="entry name" value="Beta-barrel_RND_2"/>
    <property type="match status" value="1"/>
</dbReference>
<dbReference type="Gene3D" id="2.40.420.20">
    <property type="match status" value="1"/>
</dbReference>
<dbReference type="AlphaFoldDB" id="A0A328B268"/>
<dbReference type="PANTHER" id="PTHR30469">
    <property type="entry name" value="MULTIDRUG RESISTANCE PROTEIN MDTA"/>
    <property type="match status" value="1"/>
</dbReference>
<evidence type="ECO:0000313" key="5">
    <source>
        <dbReference type="EMBL" id="RAK59924.1"/>
    </source>
</evidence>
<dbReference type="Gene3D" id="1.10.287.470">
    <property type="entry name" value="Helix hairpin bin"/>
    <property type="match status" value="1"/>
</dbReference>
<dbReference type="GO" id="GO:0015562">
    <property type="term" value="F:efflux transmembrane transporter activity"/>
    <property type="evidence" value="ECO:0007669"/>
    <property type="project" value="TreeGrafter"/>
</dbReference>
<sequence length="369" mass="38394">MRRFHLALLPLAAALALSACHKPAKPTADAQQPRAVHVARIQPLAITGALAASGDLVAREEAAVLPEVNGYRVAAVLTDVGAFVRKGQTLVQLDPALIQAQLAQQQALAAQAEAQALSAEDQAARVKGLDGQGVLSQEQIDQRRFQARAARATANAQAAALRDIRTRASKLAVTAPVSGLVLDKTVRPGDLSAGGTTPWFRLARDGQIELQAQLSEDQLAKIRPGQHATVTLPSGETVQGVVRLVSPLIDAQSKLGYVRINLPVRSGIRAGGFGRAVFAEATGVGLAAPETAIRYDADGASVMVVEADNRVKRVLVQTGQRGSGLVQLVSGPPAGTRVVQSAGAFLLDGDKVRPVEGAALAATPVVARR</sequence>
<feature type="chain" id="PRO_5016448285" evidence="2">
    <location>
        <begin position="22"/>
        <end position="369"/>
    </location>
</feature>
<dbReference type="OrthoDB" id="7422354at2"/>
<reference evidence="6" key="1">
    <citation type="submission" date="2018-05" db="EMBL/GenBank/DDBJ databases">
        <authorList>
            <person name="Li X."/>
        </authorList>
    </citation>
    <scope>NUCLEOTIDE SEQUENCE [LARGE SCALE GENOMIC DNA]</scope>
    <source>
        <strain evidence="6">HKS-05</strain>
    </source>
</reference>
<dbReference type="PROSITE" id="PS51257">
    <property type="entry name" value="PROKAR_LIPOPROTEIN"/>
    <property type="match status" value="1"/>
</dbReference>
<feature type="signal peptide" evidence="2">
    <location>
        <begin position="1"/>
        <end position="21"/>
    </location>
</feature>
<accession>A0A328B268</accession>
<dbReference type="InterPro" id="IPR058625">
    <property type="entry name" value="MdtA-like_BSH"/>
</dbReference>
<dbReference type="Proteomes" id="UP000249842">
    <property type="component" value="Unassembled WGS sequence"/>
</dbReference>
<feature type="domain" description="Multidrug resistance protein MdtA-like barrel-sandwich hybrid" evidence="3">
    <location>
        <begin position="61"/>
        <end position="195"/>
    </location>
</feature>
<evidence type="ECO:0000259" key="3">
    <source>
        <dbReference type="Pfam" id="PF25917"/>
    </source>
</evidence>
<evidence type="ECO:0000256" key="1">
    <source>
        <dbReference type="ARBA" id="ARBA00009477"/>
    </source>
</evidence>
<dbReference type="SUPFAM" id="SSF111369">
    <property type="entry name" value="HlyD-like secretion proteins"/>
    <property type="match status" value="1"/>
</dbReference>
<keyword evidence="6" id="KW-1185">Reference proteome</keyword>
<protein>
    <submittedName>
        <fullName evidence="5">Efflux RND transporter periplasmic adaptor subunit</fullName>
    </submittedName>
</protein>
<dbReference type="Gene3D" id="2.40.30.170">
    <property type="match status" value="1"/>
</dbReference>
<dbReference type="Pfam" id="PF25917">
    <property type="entry name" value="BSH_RND"/>
    <property type="match status" value="1"/>
</dbReference>
<proteinExistence type="inferred from homology"/>
<evidence type="ECO:0000256" key="2">
    <source>
        <dbReference type="SAM" id="SignalP"/>
    </source>
</evidence>
<keyword evidence="2" id="KW-0732">Signal</keyword>
<name>A0A328B268_9CAUL</name>
<dbReference type="GO" id="GO:1990281">
    <property type="term" value="C:efflux pump complex"/>
    <property type="evidence" value="ECO:0007669"/>
    <property type="project" value="TreeGrafter"/>
</dbReference>
<dbReference type="PANTHER" id="PTHR30469:SF15">
    <property type="entry name" value="HLYD FAMILY OF SECRETION PROTEINS"/>
    <property type="match status" value="1"/>
</dbReference>
<evidence type="ECO:0000313" key="6">
    <source>
        <dbReference type="Proteomes" id="UP000249842"/>
    </source>
</evidence>
<organism evidence="5 6">
    <name type="scientific">Phenylobacterium hankyongense</name>
    <dbReference type="NCBI Taxonomy" id="1813876"/>
    <lineage>
        <taxon>Bacteria</taxon>
        <taxon>Pseudomonadati</taxon>
        <taxon>Pseudomonadota</taxon>
        <taxon>Alphaproteobacteria</taxon>
        <taxon>Caulobacterales</taxon>
        <taxon>Caulobacteraceae</taxon>
        <taxon>Phenylobacterium</taxon>
    </lineage>
</organism>
<gene>
    <name evidence="5" type="ORF">DJ021_08955</name>
</gene>
<comment type="caution">
    <text evidence="5">The sequence shown here is derived from an EMBL/GenBank/DDBJ whole genome shotgun (WGS) entry which is preliminary data.</text>
</comment>
<dbReference type="InterPro" id="IPR006143">
    <property type="entry name" value="RND_pump_MFP"/>
</dbReference>
<dbReference type="NCBIfam" id="TIGR01730">
    <property type="entry name" value="RND_mfp"/>
    <property type="match status" value="1"/>
</dbReference>
<dbReference type="Gene3D" id="2.40.50.100">
    <property type="match status" value="1"/>
</dbReference>